<accession>A0A9P6QY28</accession>
<dbReference type="AlphaFoldDB" id="A0A9P6QY28"/>
<proteinExistence type="predicted"/>
<dbReference type="OrthoDB" id="2384330at2759"/>
<protein>
    <recommendedName>
        <fullName evidence="3">F-box domain-containing protein</fullName>
    </recommendedName>
</protein>
<sequence>MTSLRPHPLDIPEIIALVGQFIPLWSFSKDVYTRTSLIRDVFQPQDLLSAALVNRTFHRTLTPLLWQVYADSLVYDIDDDGSRDRYPPKLREGSLHVRIPSNILFSHCHRFRVFDNTFGALPQIRFPLSLQYTWFLETCTHLRELTLSKWTKDMVACQLIVKNPALRLLSWESS</sequence>
<keyword evidence="2" id="KW-1185">Reference proteome</keyword>
<evidence type="ECO:0008006" key="3">
    <source>
        <dbReference type="Google" id="ProtNLM"/>
    </source>
</evidence>
<feature type="non-terminal residue" evidence="1">
    <location>
        <position position="174"/>
    </location>
</feature>
<gene>
    <name evidence="1" type="ORF">BGZ99_002722</name>
</gene>
<dbReference type="Proteomes" id="UP000738325">
    <property type="component" value="Unassembled WGS sequence"/>
</dbReference>
<organism evidence="1 2">
    <name type="scientific">Dissophora globulifera</name>
    <dbReference type="NCBI Taxonomy" id="979702"/>
    <lineage>
        <taxon>Eukaryota</taxon>
        <taxon>Fungi</taxon>
        <taxon>Fungi incertae sedis</taxon>
        <taxon>Mucoromycota</taxon>
        <taxon>Mortierellomycotina</taxon>
        <taxon>Mortierellomycetes</taxon>
        <taxon>Mortierellales</taxon>
        <taxon>Mortierellaceae</taxon>
        <taxon>Dissophora</taxon>
    </lineage>
</organism>
<evidence type="ECO:0000313" key="2">
    <source>
        <dbReference type="Proteomes" id="UP000738325"/>
    </source>
</evidence>
<name>A0A9P6QY28_9FUNG</name>
<reference evidence="1" key="1">
    <citation type="journal article" date="2020" name="Fungal Divers.">
        <title>Resolving the Mortierellaceae phylogeny through synthesis of multi-gene phylogenetics and phylogenomics.</title>
        <authorList>
            <person name="Vandepol N."/>
            <person name="Liber J."/>
            <person name="Desiro A."/>
            <person name="Na H."/>
            <person name="Kennedy M."/>
            <person name="Barry K."/>
            <person name="Grigoriev I.V."/>
            <person name="Miller A.N."/>
            <person name="O'Donnell K."/>
            <person name="Stajich J.E."/>
            <person name="Bonito G."/>
        </authorList>
    </citation>
    <scope>NUCLEOTIDE SEQUENCE</scope>
    <source>
        <strain evidence="1">REB-010B</strain>
    </source>
</reference>
<dbReference type="EMBL" id="JAAAIP010001855">
    <property type="protein sequence ID" value="KAG0303323.1"/>
    <property type="molecule type" value="Genomic_DNA"/>
</dbReference>
<evidence type="ECO:0000313" key="1">
    <source>
        <dbReference type="EMBL" id="KAG0303323.1"/>
    </source>
</evidence>
<comment type="caution">
    <text evidence="1">The sequence shown here is derived from an EMBL/GenBank/DDBJ whole genome shotgun (WGS) entry which is preliminary data.</text>
</comment>